<keyword evidence="2" id="KW-0732">Signal</keyword>
<evidence type="ECO:0000256" key="2">
    <source>
        <dbReference type="SAM" id="SignalP"/>
    </source>
</evidence>
<accession>A0A5B0SBG6</accession>
<reference evidence="3 4" key="1">
    <citation type="submission" date="2019-05" db="EMBL/GenBank/DDBJ databases">
        <title>Emergence of the Ug99 lineage of the wheat stem rust pathogen through somatic hybridization.</title>
        <authorList>
            <person name="Li F."/>
            <person name="Upadhyaya N.M."/>
            <person name="Sperschneider J."/>
            <person name="Matny O."/>
            <person name="Nguyen-Phuc H."/>
            <person name="Mago R."/>
            <person name="Raley C."/>
            <person name="Miller M.E."/>
            <person name="Silverstein K.A.T."/>
            <person name="Henningsen E."/>
            <person name="Hirsch C.D."/>
            <person name="Visser B."/>
            <person name="Pretorius Z.A."/>
            <person name="Steffenson B.J."/>
            <person name="Schwessinger B."/>
            <person name="Dodds P.N."/>
            <person name="Figueroa M."/>
        </authorList>
    </citation>
    <scope>NUCLEOTIDE SEQUENCE [LARGE SCALE GENOMIC DNA]</scope>
    <source>
        <strain evidence="3 4">Ug99</strain>
    </source>
</reference>
<feature type="compositionally biased region" description="Polar residues" evidence="1">
    <location>
        <begin position="86"/>
        <end position="95"/>
    </location>
</feature>
<name>A0A5B0SBG6_PUCGR</name>
<protein>
    <submittedName>
        <fullName evidence="3">Uncharacterized protein</fullName>
    </submittedName>
</protein>
<dbReference type="EMBL" id="VDEP01000039">
    <property type="protein sequence ID" value="KAA1135308.1"/>
    <property type="molecule type" value="Genomic_DNA"/>
</dbReference>
<feature type="signal peptide" evidence="2">
    <location>
        <begin position="1"/>
        <end position="23"/>
    </location>
</feature>
<comment type="caution">
    <text evidence="3">The sequence shown here is derived from an EMBL/GenBank/DDBJ whole genome shotgun (WGS) entry which is preliminary data.</text>
</comment>
<organism evidence="3 4">
    <name type="scientific">Puccinia graminis f. sp. tritici</name>
    <dbReference type="NCBI Taxonomy" id="56615"/>
    <lineage>
        <taxon>Eukaryota</taxon>
        <taxon>Fungi</taxon>
        <taxon>Dikarya</taxon>
        <taxon>Basidiomycota</taxon>
        <taxon>Pucciniomycotina</taxon>
        <taxon>Pucciniomycetes</taxon>
        <taxon>Pucciniales</taxon>
        <taxon>Pucciniaceae</taxon>
        <taxon>Puccinia</taxon>
    </lineage>
</organism>
<gene>
    <name evidence="3" type="ORF">PGTUg99_006792</name>
</gene>
<evidence type="ECO:0000313" key="3">
    <source>
        <dbReference type="EMBL" id="KAA1135308.1"/>
    </source>
</evidence>
<dbReference type="AlphaFoldDB" id="A0A5B0SBG6"/>
<evidence type="ECO:0000256" key="1">
    <source>
        <dbReference type="SAM" id="MobiDB-lite"/>
    </source>
</evidence>
<dbReference type="Proteomes" id="UP000325313">
    <property type="component" value="Unassembled WGS sequence"/>
</dbReference>
<proteinExistence type="predicted"/>
<feature type="region of interest" description="Disordered" evidence="1">
    <location>
        <begin position="82"/>
        <end position="106"/>
    </location>
</feature>
<feature type="chain" id="PRO_5022703785" evidence="2">
    <location>
        <begin position="24"/>
        <end position="220"/>
    </location>
</feature>
<sequence>MFLHLNALVLCTIPLILITKMPAQCFCASLTKRTPKLPQEAGHLDSSRISKNMYKDGRQIASDPESGVTGIQTGSFEDSRKCARKSSLQSGTRGNIENRENKTRTKINRPPSKYALLPKASVGDSEEIMSLRTFEVIAPRVMKINPVIMLLFESYLREHQPRHFIDGTPENLTISTLVFEALMWLKNHNEDLKNPFVKDLQSGENIVDIENYLITQFKEL</sequence>
<evidence type="ECO:0000313" key="4">
    <source>
        <dbReference type="Proteomes" id="UP000325313"/>
    </source>
</evidence>